<protein>
    <submittedName>
        <fullName evidence="1">TIGR02594 family protein</fullName>
    </submittedName>
</protein>
<name>A0ABX0V6P1_9HYPH</name>
<evidence type="ECO:0000313" key="2">
    <source>
        <dbReference type="Proteomes" id="UP000707352"/>
    </source>
</evidence>
<dbReference type="Proteomes" id="UP000707352">
    <property type="component" value="Unassembled WGS sequence"/>
</dbReference>
<reference evidence="1 2" key="1">
    <citation type="submission" date="2020-03" db="EMBL/GenBank/DDBJ databases">
        <title>The genome sequence of Microvirga sp. c23x22.</title>
        <authorList>
            <person name="Zhang X."/>
        </authorList>
    </citation>
    <scope>NUCLEOTIDE SEQUENCE [LARGE SCALE GENOMIC DNA]</scope>
    <source>
        <strain evidence="2">c23x22</strain>
    </source>
</reference>
<accession>A0ABX0V6P1</accession>
<proteinExistence type="predicted"/>
<evidence type="ECO:0000313" key="1">
    <source>
        <dbReference type="EMBL" id="NIX75403.1"/>
    </source>
</evidence>
<gene>
    <name evidence="1" type="ORF">HB375_02095</name>
</gene>
<dbReference type="EMBL" id="JAATJS010000001">
    <property type="protein sequence ID" value="NIX75403.1"/>
    <property type="molecule type" value="Genomic_DNA"/>
</dbReference>
<dbReference type="NCBIfam" id="TIGR02594">
    <property type="entry name" value="TIGR02594 family protein"/>
    <property type="match status" value="1"/>
</dbReference>
<comment type="caution">
    <text evidence="1">The sequence shown here is derived from an EMBL/GenBank/DDBJ whole genome shotgun (WGS) entry which is preliminary data.</text>
</comment>
<sequence length="184" mass="19921">MIPARFAFLERIPRPVWLTSALREIRQGVAEFPGPGSNAVILNYRKIAKIDIKGDDSDVSWCAIGANAMLEENSIVGTRSAMARSFLYHKSCVTLDRPMIGAITVLSSSRGPASGHVGFYVGESGEYIYLAGGNQNDSWSIAGFPRSRVLGYRWPAGQAQLPSPYNAPFPITSSASVPKDVRDA</sequence>
<dbReference type="RefSeq" id="WP_167671289.1">
    <property type="nucleotide sequence ID" value="NZ_JAATJS010000001.1"/>
</dbReference>
<dbReference type="InterPro" id="IPR013423">
    <property type="entry name" value="CHP02594"/>
</dbReference>
<organism evidence="1 2">
    <name type="scientific">Microvirga terricola</name>
    <dbReference type="NCBI Taxonomy" id="2719797"/>
    <lineage>
        <taxon>Bacteria</taxon>
        <taxon>Pseudomonadati</taxon>
        <taxon>Pseudomonadota</taxon>
        <taxon>Alphaproteobacteria</taxon>
        <taxon>Hyphomicrobiales</taxon>
        <taxon>Methylobacteriaceae</taxon>
        <taxon>Microvirga</taxon>
    </lineage>
</organism>
<keyword evidence="2" id="KW-1185">Reference proteome</keyword>